<reference evidence="3" key="1">
    <citation type="journal article" date="2008" name="Genome Res.">
        <title>The genome of Pelotomaculum thermopropionicum reveals niche-associated evolution in anaerobic microbiota.</title>
        <authorList>
            <person name="Kosaka T."/>
            <person name="Kato S."/>
            <person name="Shimoyama T."/>
            <person name="Ishii S."/>
            <person name="Abe T."/>
            <person name="Watanabe K."/>
        </authorList>
    </citation>
    <scope>NUCLEOTIDE SEQUENCE [LARGE SCALE GENOMIC DNA]</scope>
    <source>
        <strain evidence="3">DSM 13744 / JCM 10971 / SI</strain>
    </source>
</reference>
<gene>
    <name evidence="2" type="ordered locus">PTH_2163</name>
</gene>
<dbReference type="KEGG" id="pth:PTH_2163"/>
<protein>
    <submittedName>
        <fullName evidence="2">Uncharacterized protein</fullName>
    </submittedName>
</protein>
<accession>A5D080</accession>
<dbReference type="AlphaFoldDB" id="A5D080"/>
<keyword evidence="3" id="KW-1185">Reference proteome</keyword>
<organism evidence="2 3">
    <name type="scientific">Pelotomaculum thermopropionicum (strain DSM 13744 / JCM 10971 / SI)</name>
    <dbReference type="NCBI Taxonomy" id="370438"/>
    <lineage>
        <taxon>Bacteria</taxon>
        <taxon>Bacillati</taxon>
        <taxon>Bacillota</taxon>
        <taxon>Clostridia</taxon>
        <taxon>Eubacteriales</taxon>
        <taxon>Desulfotomaculaceae</taxon>
        <taxon>Pelotomaculum</taxon>
    </lineage>
</organism>
<dbReference type="EMBL" id="AP009389">
    <property type="protein sequence ID" value="BAF60344.1"/>
    <property type="molecule type" value="Genomic_DNA"/>
</dbReference>
<evidence type="ECO:0000313" key="3">
    <source>
        <dbReference type="Proteomes" id="UP000006556"/>
    </source>
</evidence>
<feature type="transmembrane region" description="Helical" evidence="1">
    <location>
        <begin position="119"/>
        <end position="142"/>
    </location>
</feature>
<dbReference type="HOGENOM" id="CLU_1785053_0_0_9"/>
<sequence>MFKLMESLLTCYERAVGYRIAAITENIAVLLSGFILGAIITLFVLSSVIVNFKRNIGPLKKIEMGNISVIRLKNEGKETILINPDNIPELMDNLIDLALLKLFPNKMIFLKNRRRANRIVWVAIGLALLFSLFGIGLAFHVIEGN</sequence>
<evidence type="ECO:0000313" key="2">
    <source>
        <dbReference type="EMBL" id="BAF60344.1"/>
    </source>
</evidence>
<keyword evidence="1" id="KW-1133">Transmembrane helix</keyword>
<evidence type="ECO:0000256" key="1">
    <source>
        <dbReference type="SAM" id="Phobius"/>
    </source>
</evidence>
<proteinExistence type="predicted"/>
<name>A5D080_PELTS</name>
<feature type="transmembrane region" description="Helical" evidence="1">
    <location>
        <begin position="27"/>
        <end position="52"/>
    </location>
</feature>
<keyword evidence="1" id="KW-0812">Transmembrane</keyword>
<dbReference type="Proteomes" id="UP000006556">
    <property type="component" value="Chromosome"/>
</dbReference>
<keyword evidence="1" id="KW-0472">Membrane</keyword>